<reference evidence="1 2" key="1">
    <citation type="submission" date="2014-04" db="EMBL/GenBank/DDBJ databases">
        <authorList>
            <consortium name="DOE Joint Genome Institute"/>
            <person name="Kuo A."/>
            <person name="Zuccaro A."/>
            <person name="Kohler A."/>
            <person name="Nagy L.G."/>
            <person name="Floudas D."/>
            <person name="Copeland A."/>
            <person name="Barry K.W."/>
            <person name="Cichocki N."/>
            <person name="Veneault-Fourrey C."/>
            <person name="LaButti K."/>
            <person name="Lindquist E.A."/>
            <person name="Lipzen A."/>
            <person name="Lundell T."/>
            <person name="Morin E."/>
            <person name="Murat C."/>
            <person name="Sun H."/>
            <person name="Tunlid A."/>
            <person name="Henrissat B."/>
            <person name="Grigoriev I.V."/>
            <person name="Hibbett D.S."/>
            <person name="Martin F."/>
            <person name="Nordberg H.P."/>
            <person name="Cantor M.N."/>
            <person name="Hua S.X."/>
        </authorList>
    </citation>
    <scope>NUCLEOTIDE SEQUENCE [LARGE SCALE GENOMIC DNA]</scope>
    <source>
        <strain evidence="1 2">MAFF 305830</strain>
    </source>
</reference>
<name>A0A0C3B202_SERVB</name>
<gene>
    <name evidence="1" type="ORF">M408DRAFT_197434</name>
</gene>
<proteinExistence type="predicted"/>
<dbReference type="EMBL" id="KN824308">
    <property type="protein sequence ID" value="KIM26214.1"/>
    <property type="molecule type" value="Genomic_DNA"/>
</dbReference>
<accession>A0A0C3B202</accession>
<evidence type="ECO:0000313" key="2">
    <source>
        <dbReference type="Proteomes" id="UP000054097"/>
    </source>
</evidence>
<protein>
    <submittedName>
        <fullName evidence="1">Uncharacterized protein</fullName>
    </submittedName>
</protein>
<dbReference type="AlphaFoldDB" id="A0A0C3B202"/>
<keyword evidence="2" id="KW-1185">Reference proteome</keyword>
<reference evidence="2" key="2">
    <citation type="submission" date="2015-01" db="EMBL/GenBank/DDBJ databases">
        <title>Evolutionary Origins and Diversification of the Mycorrhizal Mutualists.</title>
        <authorList>
            <consortium name="DOE Joint Genome Institute"/>
            <consortium name="Mycorrhizal Genomics Consortium"/>
            <person name="Kohler A."/>
            <person name="Kuo A."/>
            <person name="Nagy L.G."/>
            <person name="Floudas D."/>
            <person name="Copeland A."/>
            <person name="Barry K.W."/>
            <person name="Cichocki N."/>
            <person name="Veneault-Fourrey C."/>
            <person name="LaButti K."/>
            <person name="Lindquist E.A."/>
            <person name="Lipzen A."/>
            <person name="Lundell T."/>
            <person name="Morin E."/>
            <person name="Murat C."/>
            <person name="Riley R."/>
            <person name="Ohm R."/>
            <person name="Sun H."/>
            <person name="Tunlid A."/>
            <person name="Henrissat B."/>
            <person name="Grigoriev I.V."/>
            <person name="Hibbett D.S."/>
            <person name="Martin F."/>
        </authorList>
    </citation>
    <scope>NUCLEOTIDE SEQUENCE [LARGE SCALE GENOMIC DNA]</scope>
    <source>
        <strain evidence="2">MAFF 305830</strain>
    </source>
</reference>
<sequence length="417" mass="47265">MDEVTTNASFHHVPAETWLQILSVVACHPTKDEFATKTHTHHGFSRRGDNLNTDMNQRELSKVIKQRLTLALVCRSWHGIAIPHLWSHVRLRLNTPHQSLDAVLEAIERKPYLASLTKRLTIHVQTAPHKGRKEREDLNEFNIRRLLRSLPNLKLISYPSTYQLTELLTGVEVISIGSGRHIRTPNSKEHFFGPQSVSLQARMLSMDLDNMCIRSERPASFPRLETLHLTLIYHYGSLHSLARWSMPHLRWLSLKSESPLSCLIALLPAQSTLQYLQIDLDIQSVDGSQVTLLFPCLTSIFLSFAHRPPRGESALRTLIHLVNAPQLRCFGFFDLQSSYHLISSVNMAIEAYPSLDTICLEGSIKLVHKSGLLSEEDVMKWCRRGLRVKVRSGVPWVTYGAQGDSTLLLIQSESGSL</sequence>
<evidence type="ECO:0000313" key="1">
    <source>
        <dbReference type="EMBL" id="KIM26214.1"/>
    </source>
</evidence>
<dbReference type="HOGENOM" id="CLU_659164_0_0_1"/>
<dbReference type="Proteomes" id="UP000054097">
    <property type="component" value="Unassembled WGS sequence"/>
</dbReference>
<organism evidence="1 2">
    <name type="scientific">Serendipita vermifera MAFF 305830</name>
    <dbReference type="NCBI Taxonomy" id="933852"/>
    <lineage>
        <taxon>Eukaryota</taxon>
        <taxon>Fungi</taxon>
        <taxon>Dikarya</taxon>
        <taxon>Basidiomycota</taxon>
        <taxon>Agaricomycotina</taxon>
        <taxon>Agaricomycetes</taxon>
        <taxon>Sebacinales</taxon>
        <taxon>Serendipitaceae</taxon>
        <taxon>Serendipita</taxon>
    </lineage>
</organism>